<name>A0A0A8Z6K0_ARUDO</name>
<reference evidence="2" key="1">
    <citation type="submission" date="2014-09" db="EMBL/GenBank/DDBJ databases">
        <authorList>
            <person name="Magalhaes I.L.F."/>
            <person name="Oliveira U."/>
            <person name="Santos F.R."/>
            <person name="Vidigal T.H.D.A."/>
            <person name="Brescovit A.D."/>
            <person name="Santos A.J."/>
        </authorList>
    </citation>
    <scope>NUCLEOTIDE SEQUENCE</scope>
    <source>
        <tissue evidence="2">Shoot tissue taken approximately 20 cm above the soil surface</tissue>
    </source>
</reference>
<evidence type="ECO:0000256" key="1">
    <source>
        <dbReference type="SAM" id="SignalP"/>
    </source>
</evidence>
<dbReference type="AlphaFoldDB" id="A0A0A8Z6K0"/>
<evidence type="ECO:0000313" key="2">
    <source>
        <dbReference type="EMBL" id="JAD34431.1"/>
    </source>
</evidence>
<reference evidence="2" key="2">
    <citation type="journal article" date="2015" name="Data Brief">
        <title>Shoot transcriptome of the giant reed, Arundo donax.</title>
        <authorList>
            <person name="Barrero R.A."/>
            <person name="Guerrero F.D."/>
            <person name="Moolhuijzen P."/>
            <person name="Goolsby J.A."/>
            <person name="Tidwell J."/>
            <person name="Bellgard S.E."/>
            <person name="Bellgard M.I."/>
        </authorList>
    </citation>
    <scope>NUCLEOTIDE SEQUENCE</scope>
    <source>
        <tissue evidence="2">Shoot tissue taken approximately 20 cm above the soil surface</tissue>
    </source>
</reference>
<feature type="signal peptide" evidence="1">
    <location>
        <begin position="1"/>
        <end position="22"/>
    </location>
</feature>
<feature type="chain" id="PRO_5002062063" evidence="1">
    <location>
        <begin position="23"/>
        <end position="66"/>
    </location>
</feature>
<keyword evidence="1" id="KW-0732">Signal</keyword>
<proteinExistence type="predicted"/>
<protein>
    <submittedName>
        <fullName evidence="2">Uncharacterized protein</fullName>
    </submittedName>
</protein>
<organism evidence="2">
    <name type="scientific">Arundo donax</name>
    <name type="common">Giant reed</name>
    <name type="synonym">Donax arundinaceus</name>
    <dbReference type="NCBI Taxonomy" id="35708"/>
    <lineage>
        <taxon>Eukaryota</taxon>
        <taxon>Viridiplantae</taxon>
        <taxon>Streptophyta</taxon>
        <taxon>Embryophyta</taxon>
        <taxon>Tracheophyta</taxon>
        <taxon>Spermatophyta</taxon>
        <taxon>Magnoliopsida</taxon>
        <taxon>Liliopsida</taxon>
        <taxon>Poales</taxon>
        <taxon>Poaceae</taxon>
        <taxon>PACMAD clade</taxon>
        <taxon>Arundinoideae</taxon>
        <taxon>Arundineae</taxon>
        <taxon>Arundo</taxon>
    </lineage>
</organism>
<accession>A0A0A8Z6K0</accession>
<dbReference type="EMBL" id="GBRH01263464">
    <property type="protein sequence ID" value="JAD34431.1"/>
    <property type="molecule type" value="Transcribed_RNA"/>
</dbReference>
<sequence>MSRPSPMLRLLIFGLVTNSVLSLMCNIFCHDCANGMILQHEFLYGSVVPVQYAILCDAIIHAKSLV</sequence>